<sequence>MEFLLCCSFLYYKVKAGIPQILLQRMLSCTVSIFSQIPSGVLVP</sequence>
<reference evidence="1" key="1">
    <citation type="submission" date="2015-10" db="EMBL/GenBank/DDBJ databases">
        <title>EvidentialGene: Evidence-directed Construction of Complete mRNA Transcriptomes without Genomes.</title>
        <authorList>
            <person name="Gilbert D.G."/>
        </authorList>
    </citation>
    <scope>NUCLEOTIDE SEQUENCE</scope>
</reference>
<organism evidence="1">
    <name type="scientific">Daphnia magna</name>
    <dbReference type="NCBI Taxonomy" id="35525"/>
    <lineage>
        <taxon>Eukaryota</taxon>
        <taxon>Metazoa</taxon>
        <taxon>Ecdysozoa</taxon>
        <taxon>Arthropoda</taxon>
        <taxon>Crustacea</taxon>
        <taxon>Branchiopoda</taxon>
        <taxon>Diplostraca</taxon>
        <taxon>Cladocera</taxon>
        <taxon>Anomopoda</taxon>
        <taxon>Daphniidae</taxon>
        <taxon>Daphnia</taxon>
    </lineage>
</organism>
<dbReference type="EMBL" id="GDIQ01091710">
    <property type="protein sequence ID" value="JAL60016.1"/>
    <property type="molecule type" value="Transcribed_RNA"/>
</dbReference>
<name>A0A0P5TH65_9CRUS</name>
<dbReference type="EMBL" id="GDIQ01010252">
    <property type="protein sequence ID" value="JAN84485.1"/>
    <property type="molecule type" value="Transcribed_RNA"/>
</dbReference>
<proteinExistence type="predicted"/>
<protein>
    <submittedName>
        <fullName evidence="1">Uncharacterized protein</fullName>
    </submittedName>
</protein>
<accession>A0A0P5TH65</accession>
<evidence type="ECO:0000313" key="1">
    <source>
        <dbReference type="EMBL" id="JAL60016.1"/>
    </source>
</evidence>
<dbReference type="AlphaFoldDB" id="A0A0P5TH65"/>